<keyword evidence="2" id="KW-1185">Reference proteome</keyword>
<proteinExistence type="predicted"/>
<dbReference type="Gene3D" id="1.25.10.10">
    <property type="entry name" value="Leucine-rich Repeat Variant"/>
    <property type="match status" value="1"/>
</dbReference>
<dbReference type="AlphaFoldDB" id="A0ABD0Q4Z9"/>
<sequence length="73" mass="8163">WQDEQGHSGLWYVMQVVSQLLDPRTSEFTAAFVGRLVSTLIARAGSQLADQLDQILRAILSKMQQAETLSVMQ</sequence>
<dbReference type="Proteomes" id="UP001529510">
    <property type="component" value="Unassembled WGS sequence"/>
</dbReference>
<reference evidence="1 2" key="1">
    <citation type="submission" date="2024-05" db="EMBL/GenBank/DDBJ databases">
        <title>Genome sequencing and assembly of Indian major carp, Cirrhinus mrigala (Hamilton, 1822).</title>
        <authorList>
            <person name="Mohindra V."/>
            <person name="Chowdhury L.M."/>
            <person name="Lal K."/>
            <person name="Jena J.K."/>
        </authorList>
    </citation>
    <scope>NUCLEOTIDE SEQUENCE [LARGE SCALE GENOMIC DNA]</scope>
    <source>
        <strain evidence="1">CM1030</strain>
        <tissue evidence="1">Blood</tissue>
    </source>
</reference>
<feature type="non-terminal residue" evidence="1">
    <location>
        <position position="1"/>
    </location>
</feature>
<dbReference type="EMBL" id="JAMKFB020000011">
    <property type="protein sequence ID" value="KAL0181196.1"/>
    <property type="molecule type" value="Genomic_DNA"/>
</dbReference>
<gene>
    <name evidence="1" type="ORF">M9458_023602</name>
</gene>
<organism evidence="1 2">
    <name type="scientific">Cirrhinus mrigala</name>
    <name type="common">Mrigala</name>
    <dbReference type="NCBI Taxonomy" id="683832"/>
    <lineage>
        <taxon>Eukaryota</taxon>
        <taxon>Metazoa</taxon>
        <taxon>Chordata</taxon>
        <taxon>Craniata</taxon>
        <taxon>Vertebrata</taxon>
        <taxon>Euteleostomi</taxon>
        <taxon>Actinopterygii</taxon>
        <taxon>Neopterygii</taxon>
        <taxon>Teleostei</taxon>
        <taxon>Ostariophysi</taxon>
        <taxon>Cypriniformes</taxon>
        <taxon>Cyprinidae</taxon>
        <taxon>Labeoninae</taxon>
        <taxon>Labeonini</taxon>
        <taxon>Cirrhinus</taxon>
    </lineage>
</organism>
<evidence type="ECO:0000313" key="1">
    <source>
        <dbReference type="EMBL" id="KAL0181196.1"/>
    </source>
</evidence>
<comment type="caution">
    <text evidence="1">The sequence shown here is derived from an EMBL/GenBank/DDBJ whole genome shotgun (WGS) entry which is preliminary data.</text>
</comment>
<name>A0ABD0Q4Z9_CIRMR</name>
<dbReference type="InterPro" id="IPR011989">
    <property type="entry name" value="ARM-like"/>
</dbReference>
<protein>
    <submittedName>
        <fullName evidence="1">Uncharacterized protein</fullName>
    </submittedName>
</protein>
<evidence type="ECO:0000313" key="2">
    <source>
        <dbReference type="Proteomes" id="UP001529510"/>
    </source>
</evidence>
<accession>A0ABD0Q4Z9</accession>
<feature type="non-terminal residue" evidence="1">
    <location>
        <position position="73"/>
    </location>
</feature>